<evidence type="ECO:0000259" key="8">
    <source>
        <dbReference type="Pfam" id="PF02687"/>
    </source>
</evidence>
<comment type="caution">
    <text evidence="9">The sequence shown here is derived from an EMBL/GenBank/DDBJ whole genome shotgun (WGS) entry which is preliminary data.</text>
</comment>
<evidence type="ECO:0000256" key="2">
    <source>
        <dbReference type="ARBA" id="ARBA00022475"/>
    </source>
</evidence>
<evidence type="ECO:0000256" key="3">
    <source>
        <dbReference type="ARBA" id="ARBA00022692"/>
    </source>
</evidence>
<dbReference type="Proteomes" id="UP000886757">
    <property type="component" value="Unassembled WGS sequence"/>
</dbReference>
<reference evidence="9" key="2">
    <citation type="journal article" date="2021" name="PeerJ">
        <title>Extensive microbial diversity within the chicken gut microbiome revealed by metagenomics and culture.</title>
        <authorList>
            <person name="Gilroy R."/>
            <person name="Ravi A."/>
            <person name="Getino M."/>
            <person name="Pursley I."/>
            <person name="Horton D.L."/>
            <person name="Alikhan N.F."/>
            <person name="Baker D."/>
            <person name="Gharbi K."/>
            <person name="Hall N."/>
            <person name="Watson M."/>
            <person name="Adriaenssens E.M."/>
            <person name="Foster-Nyarko E."/>
            <person name="Jarju S."/>
            <person name="Secka A."/>
            <person name="Antonio M."/>
            <person name="Oren A."/>
            <person name="Chaudhuri R.R."/>
            <person name="La Ragione R."/>
            <person name="Hildebrand F."/>
            <person name="Pallen M.J."/>
        </authorList>
    </citation>
    <scope>NUCLEOTIDE SEQUENCE</scope>
    <source>
        <strain evidence="9">ChiSjej4B22-8148</strain>
    </source>
</reference>
<evidence type="ECO:0000256" key="5">
    <source>
        <dbReference type="ARBA" id="ARBA00023136"/>
    </source>
</evidence>
<dbReference type="GO" id="GO:0005886">
    <property type="term" value="C:plasma membrane"/>
    <property type="evidence" value="ECO:0007669"/>
    <property type="project" value="UniProtKB-SubCell"/>
</dbReference>
<feature type="transmembrane region" description="Helical" evidence="7">
    <location>
        <begin position="736"/>
        <end position="754"/>
    </location>
</feature>
<feature type="transmembrane region" description="Helical" evidence="7">
    <location>
        <begin position="790"/>
        <end position="811"/>
    </location>
</feature>
<comment type="subcellular location">
    <subcellularLocation>
        <location evidence="1">Cell membrane</location>
        <topology evidence="1">Multi-pass membrane protein</topology>
    </subcellularLocation>
</comment>
<dbReference type="InterPro" id="IPR050250">
    <property type="entry name" value="Macrolide_Exporter_MacB"/>
</dbReference>
<dbReference type="GO" id="GO:0022857">
    <property type="term" value="F:transmembrane transporter activity"/>
    <property type="evidence" value="ECO:0007669"/>
    <property type="project" value="TreeGrafter"/>
</dbReference>
<evidence type="ECO:0000256" key="6">
    <source>
        <dbReference type="ARBA" id="ARBA00038076"/>
    </source>
</evidence>
<keyword evidence="3 7" id="KW-0812">Transmembrane</keyword>
<dbReference type="PANTHER" id="PTHR30572:SF4">
    <property type="entry name" value="ABC TRANSPORTER PERMEASE YTRF"/>
    <property type="match status" value="1"/>
</dbReference>
<feature type="transmembrane region" description="Helical" evidence="7">
    <location>
        <begin position="339"/>
        <end position="364"/>
    </location>
</feature>
<feature type="transmembrane region" description="Helical" evidence="7">
    <location>
        <begin position="21"/>
        <end position="44"/>
    </location>
</feature>
<evidence type="ECO:0000256" key="4">
    <source>
        <dbReference type="ARBA" id="ARBA00022989"/>
    </source>
</evidence>
<feature type="transmembrane region" description="Helical" evidence="7">
    <location>
        <begin position="294"/>
        <end position="319"/>
    </location>
</feature>
<dbReference type="InterPro" id="IPR003838">
    <property type="entry name" value="ABC3_permease_C"/>
</dbReference>
<dbReference type="PANTHER" id="PTHR30572">
    <property type="entry name" value="MEMBRANE COMPONENT OF TRANSPORTER-RELATED"/>
    <property type="match status" value="1"/>
</dbReference>
<proteinExistence type="inferred from homology"/>
<accession>A0A9D1D9Q7</accession>
<sequence>MRDRRQSPLSLHRRWIRSCKKNTLAVFFCFFLTFLLLTLLLVLLHTNHRIGNLQAKAEFTPSDCYIDGLTWEQAESLRRDEEIEKAAVEQAGSEIFQRNSQRFHLMKGDDASMTMLNCLREGRLPQKQGEIAAEEWVLLNLGILPRIGQTFSIEKEDTGEEQQVTLTGILSDIYPNKKYGLLSLYAPLEEKKEGENYLVYLRFRKGTDYLDKTDRLRKEYQLEEDQLKECPAREEKAGLYRTDAQIVPVILLICMTAFYGVYRIASITREKQYGILRAVGMGKNQMKQMILLELYQIFAAGAPAGVGAGLLLSQALLALTGDRDLEIYLYNERIQISPVIPGVAILVCAGLTALLVGIAGMAAAGKVLAMSPVEAISGHGGSRERKGVFAKRANPLKEKKRERGSSKSGALFFLARKYMTLDVKTSFFAVLTICLGAALFTGLLYQARIQRTFRADTKEMMYLNGDYSVTMLYYDQNDQGLSRESAKEIEKLPGIQRIATSSGLPIRVIEQGKIKKNEAYYDEYNRRREEIYGFSEEGFDGKDQVYKSLLLGYNTTALQELEKYVISGSFDPEALGEDEVILSVARTDDTKENDTPGNYREGTPLMDYQAGDEITIKYREDRKTSSKEYERFQDAEEPYVYKTYRIAAIVSFAYMYDCTQTVYPVLITGDKQLKEAAPESAFQCVYADARGDLSEKEQKTLEEELIKITSRSPDVSARSMISEIRQNEGVYRKQMVYIYGIAAVAFLLVLIHMTNHLRYRMQARSREICMLRAVGMSVSMTRRMILFENLILGALGCAGAFLLSQFVLRYLYRISQMRSFGHAFHYPFDAYFLIAAASLLLCAALSGGILKEWKTRNVAEGISRAE</sequence>
<keyword evidence="4 7" id="KW-1133">Transmembrane helix</keyword>
<evidence type="ECO:0000313" key="9">
    <source>
        <dbReference type="EMBL" id="HIR14595.1"/>
    </source>
</evidence>
<keyword evidence="2" id="KW-1003">Cell membrane</keyword>
<reference evidence="9" key="1">
    <citation type="submission" date="2020-10" db="EMBL/GenBank/DDBJ databases">
        <authorList>
            <person name="Gilroy R."/>
        </authorList>
    </citation>
    <scope>NUCLEOTIDE SEQUENCE</scope>
    <source>
        <strain evidence="9">ChiSjej4B22-8148</strain>
    </source>
</reference>
<dbReference type="AlphaFoldDB" id="A0A9D1D9Q7"/>
<name>A0A9D1D9Q7_9FIRM</name>
<feature type="domain" description="ABC3 transporter permease C-terminal" evidence="8">
    <location>
        <begin position="249"/>
        <end position="372"/>
    </location>
</feature>
<protein>
    <submittedName>
        <fullName evidence="9">ABC transporter permease</fullName>
    </submittedName>
</protein>
<evidence type="ECO:0000256" key="7">
    <source>
        <dbReference type="SAM" id="Phobius"/>
    </source>
</evidence>
<evidence type="ECO:0000313" key="10">
    <source>
        <dbReference type="Proteomes" id="UP000886757"/>
    </source>
</evidence>
<gene>
    <name evidence="9" type="ORF">IAB31_11810</name>
</gene>
<feature type="domain" description="ABC3 transporter permease C-terminal" evidence="8">
    <location>
        <begin position="741"/>
        <end position="846"/>
    </location>
</feature>
<organism evidence="9 10">
    <name type="scientific">Candidatus Choladousia intestinavium</name>
    <dbReference type="NCBI Taxonomy" id="2840727"/>
    <lineage>
        <taxon>Bacteria</taxon>
        <taxon>Bacillati</taxon>
        <taxon>Bacillota</taxon>
        <taxon>Clostridia</taxon>
        <taxon>Lachnospirales</taxon>
        <taxon>Lachnospiraceae</taxon>
        <taxon>Lachnospiraceae incertae sedis</taxon>
        <taxon>Candidatus Choladousia</taxon>
    </lineage>
</organism>
<evidence type="ECO:0000256" key="1">
    <source>
        <dbReference type="ARBA" id="ARBA00004651"/>
    </source>
</evidence>
<dbReference type="Pfam" id="PF02687">
    <property type="entry name" value="FtsX"/>
    <property type="match status" value="2"/>
</dbReference>
<comment type="similarity">
    <text evidence="6">Belongs to the ABC-4 integral membrane protein family.</text>
</comment>
<feature type="transmembrane region" description="Helical" evidence="7">
    <location>
        <begin position="246"/>
        <end position="265"/>
    </location>
</feature>
<feature type="transmembrane region" description="Helical" evidence="7">
    <location>
        <begin position="831"/>
        <end position="850"/>
    </location>
</feature>
<feature type="transmembrane region" description="Helical" evidence="7">
    <location>
        <begin position="426"/>
        <end position="445"/>
    </location>
</feature>
<keyword evidence="5 7" id="KW-0472">Membrane</keyword>
<dbReference type="EMBL" id="DVGK01000135">
    <property type="protein sequence ID" value="HIR14595.1"/>
    <property type="molecule type" value="Genomic_DNA"/>
</dbReference>